<evidence type="ECO:0000313" key="1">
    <source>
        <dbReference type="EMBL" id="CUV65617.1"/>
    </source>
</evidence>
<dbReference type="EMBL" id="FAXN01000040">
    <property type="protein sequence ID" value="CUV65617.1"/>
    <property type="molecule type" value="Genomic_DNA"/>
</dbReference>
<reference evidence="1" key="1">
    <citation type="submission" date="2015-11" db="EMBL/GenBank/DDBJ databases">
        <authorList>
            <person name="Zhang Y."/>
            <person name="Guo Z."/>
        </authorList>
    </citation>
    <scope>NUCLEOTIDE SEQUENCE</scope>
    <source>
        <strain evidence="1">BN30871</strain>
    </source>
</reference>
<proteinExistence type="predicted"/>
<accession>A0A0S4XPD8</accession>
<organism evidence="1">
    <name type="scientific">Sulfurovum sp. enrichment culture clone C5</name>
    <dbReference type="NCBI Taxonomy" id="497650"/>
    <lineage>
        <taxon>Bacteria</taxon>
        <taxon>Pseudomonadati</taxon>
        <taxon>Campylobacterota</taxon>
        <taxon>Epsilonproteobacteria</taxon>
        <taxon>Campylobacterales</taxon>
        <taxon>Sulfurovaceae</taxon>
        <taxon>Sulfurovum</taxon>
        <taxon>environmental samples</taxon>
    </lineage>
</organism>
<name>A0A0S4XPD8_9BACT</name>
<dbReference type="Gene3D" id="2.40.50.100">
    <property type="match status" value="1"/>
</dbReference>
<sequence>MNRLKAQITSIQSSEHLSFVGVEANGELLHLLLLEKPLEAIGDEVNLVFKESEVILSKDVIKSTANMSKGIISEIQKGEILTHVTLLHNDIEIASLVPTQTFDMMKCNLGDTIYWIISPSEISLQRSHYGK</sequence>
<gene>
    <name evidence="1" type="ORF">BN3087_40004</name>
</gene>
<protein>
    <submittedName>
        <fullName evidence="1">TOBE domain protein</fullName>
    </submittedName>
</protein>
<dbReference type="SUPFAM" id="SSF50331">
    <property type="entry name" value="MOP-like"/>
    <property type="match status" value="1"/>
</dbReference>
<dbReference type="AlphaFoldDB" id="A0A0S4XPD8"/>
<dbReference type="InterPro" id="IPR008995">
    <property type="entry name" value="Mo/tungstate-bd_C_term_dom"/>
</dbReference>